<evidence type="ECO:0000256" key="1">
    <source>
        <dbReference type="SAM" id="MobiDB-lite"/>
    </source>
</evidence>
<proteinExistence type="predicted"/>
<dbReference type="Gene3D" id="3.20.20.190">
    <property type="entry name" value="Phosphatidylinositol (PI) phosphodiesterase"/>
    <property type="match status" value="1"/>
</dbReference>
<protein>
    <recommendedName>
        <fullName evidence="2">GP-PDE domain-containing protein</fullName>
    </recommendedName>
</protein>
<gene>
    <name evidence="3" type="ORF">GCM10025881_25610</name>
</gene>
<feature type="domain" description="GP-PDE" evidence="2">
    <location>
        <begin position="51"/>
        <end position="126"/>
    </location>
</feature>
<keyword evidence="4" id="KW-1185">Reference proteome</keyword>
<dbReference type="InterPro" id="IPR017946">
    <property type="entry name" value="PLC-like_Pdiesterase_TIM-brl"/>
</dbReference>
<organism evidence="3 4">
    <name type="scientific">Pseudolysinimonas kribbensis</name>
    <dbReference type="NCBI Taxonomy" id="433641"/>
    <lineage>
        <taxon>Bacteria</taxon>
        <taxon>Bacillati</taxon>
        <taxon>Actinomycetota</taxon>
        <taxon>Actinomycetes</taxon>
        <taxon>Micrococcales</taxon>
        <taxon>Microbacteriaceae</taxon>
        <taxon>Pseudolysinimonas</taxon>
    </lineage>
</organism>
<dbReference type="EMBL" id="BSVB01000001">
    <property type="protein sequence ID" value="GMA95737.1"/>
    <property type="molecule type" value="Genomic_DNA"/>
</dbReference>
<comment type="caution">
    <text evidence="3">The sequence shown here is derived from an EMBL/GenBank/DDBJ whole genome shotgun (WGS) entry which is preliminary data.</text>
</comment>
<sequence length="135" mass="14841">MLRARPAAPDAGSRRGRPLRVPDRRRRARPDTAVAYDAEVAGELRALDVDGISVGKPRLFRSPELVDRAHDAGMLAFTWTLRPENRFLAPAHRGSGSKADWGDWMAEYRAAIATGVDGIFVDHPDLGVAARERAE</sequence>
<accession>A0ABQ6K709</accession>
<dbReference type="InterPro" id="IPR030395">
    <property type="entry name" value="GP_PDE_dom"/>
</dbReference>
<reference evidence="4" key="1">
    <citation type="journal article" date="2019" name="Int. J. Syst. Evol. Microbiol.">
        <title>The Global Catalogue of Microorganisms (GCM) 10K type strain sequencing project: providing services to taxonomists for standard genome sequencing and annotation.</title>
        <authorList>
            <consortium name="The Broad Institute Genomics Platform"/>
            <consortium name="The Broad Institute Genome Sequencing Center for Infectious Disease"/>
            <person name="Wu L."/>
            <person name="Ma J."/>
        </authorList>
    </citation>
    <scope>NUCLEOTIDE SEQUENCE [LARGE SCALE GENOMIC DNA]</scope>
    <source>
        <strain evidence="4">NBRC 108894</strain>
    </source>
</reference>
<name>A0ABQ6K709_9MICO</name>
<dbReference type="Pfam" id="PF03009">
    <property type="entry name" value="GDPD"/>
    <property type="match status" value="1"/>
</dbReference>
<feature type="region of interest" description="Disordered" evidence="1">
    <location>
        <begin position="1"/>
        <end position="30"/>
    </location>
</feature>
<dbReference type="SUPFAM" id="SSF51695">
    <property type="entry name" value="PLC-like phosphodiesterases"/>
    <property type="match status" value="1"/>
</dbReference>
<evidence type="ECO:0000313" key="3">
    <source>
        <dbReference type="EMBL" id="GMA95737.1"/>
    </source>
</evidence>
<feature type="compositionally biased region" description="Basic residues" evidence="1">
    <location>
        <begin position="14"/>
        <end position="28"/>
    </location>
</feature>
<evidence type="ECO:0000259" key="2">
    <source>
        <dbReference type="Pfam" id="PF03009"/>
    </source>
</evidence>
<dbReference type="Proteomes" id="UP001157034">
    <property type="component" value="Unassembled WGS sequence"/>
</dbReference>
<evidence type="ECO:0000313" key="4">
    <source>
        <dbReference type="Proteomes" id="UP001157034"/>
    </source>
</evidence>